<dbReference type="EMBL" id="DACRBY010000026">
    <property type="protein sequence ID" value="HAS8541826.1"/>
    <property type="molecule type" value="Genomic_DNA"/>
</dbReference>
<keyword evidence="2" id="KW-1015">Disulfide bond</keyword>
<evidence type="ECO:0000259" key="4">
    <source>
        <dbReference type="PROSITE" id="PS50240"/>
    </source>
</evidence>
<dbReference type="PROSITE" id="PS50240">
    <property type="entry name" value="TRYPSIN_DOM"/>
    <property type="match status" value="1"/>
</dbReference>
<dbReference type="InterPro" id="IPR009003">
    <property type="entry name" value="Peptidase_S1_PA"/>
</dbReference>
<proteinExistence type="inferred from homology"/>
<evidence type="ECO:0000313" key="5">
    <source>
        <dbReference type="EMBL" id="HAS8541826.1"/>
    </source>
</evidence>
<dbReference type="RefSeq" id="WP_154186664.1">
    <property type="nucleotide sequence ID" value="NZ_CP035784.1"/>
</dbReference>
<dbReference type="Pfam" id="PF00089">
    <property type="entry name" value="Trypsin"/>
    <property type="match status" value="1"/>
</dbReference>
<comment type="similarity">
    <text evidence="1">Belongs to the peptidase S1 family.</text>
</comment>
<feature type="chain" id="PRO_5034036745" evidence="3">
    <location>
        <begin position="26"/>
        <end position="331"/>
    </location>
</feature>
<accession>A0A8H9TGY3</accession>
<dbReference type="InterPro" id="IPR033116">
    <property type="entry name" value="TRYPSIN_SER"/>
</dbReference>
<reference evidence="5" key="2">
    <citation type="submission" date="2019-01" db="EMBL/GenBank/DDBJ databases">
        <authorList>
            <consortium name="NCBI Pathogen Detection Project"/>
        </authorList>
    </citation>
    <scope>NUCLEOTIDE SEQUENCE</scope>
    <source>
        <strain evidence="5">BCW_3452</strain>
    </source>
</reference>
<evidence type="ECO:0000256" key="2">
    <source>
        <dbReference type="ARBA" id="ARBA00023157"/>
    </source>
</evidence>
<dbReference type="Proteomes" id="UP000863257">
    <property type="component" value="Unassembled WGS sequence"/>
</dbReference>
<dbReference type="PROSITE" id="PS00135">
    <property type="entry name" value="TRYPSIN_SER"/>
    <property type="match status" value="1"/>
</dbReference>
<reference evidence="5" key="1">
    <citation type="journal article" date="2018" name="Genome Biol.">
        <title>SKESA: strategic k-mer extension for scrupulous assemblies.</title>
        <authorList>
            <person name="Souvorov A."/>
            <person name="Agarwala R."/>
            <person name="Lipman D.J."/>
        </authorList>
    </citation>
    <scope>NUCLEOTIDE SEQUENCE</scope>
    <source>
        <strain evidence="5">BCW_3452</strain>
    </source>
</reference>
<dbReference type="AlphaFoldDB" id="A0A8H9TGY3"/>
<sequence length="331" mass="37003">MKKNALSLIIPLTALSAVYSFPSHAVYNGVEVQPKEAPYMVFLKDKKGVTCTGTLIAPNTVLTALHCVTDDLTAHFLYSQDDKGTIDSIEAKVVNSYDPNHLYTFDDQDYRYDIAILELDSTPDNVEWLPVASGSIPLGAEVYPLGYSSGQLKTMPIPAKVVQKEHSKAYYIEAYFSECPQLPYYSNSYFDQSRHAGDEGRCSFLEKNYRFNNLAASKTEFTISVENPPLPPSHKDYFLDKDSGFTTKYSSTRGDSGGPLIYNGEIYGVASTVTNSYAPPYNVATYYEGFEREGAFNWIVDTVKNIQTRVNKPVSSSEINTEFREITFPQN</sequence>
<dbReference type="PRINTS" id="PR00722">
    <property type="entry name" value="CHYMOTRYPSIN"/>
</dbReference>
<dbReference type="InterPro" id="IPR001314">
    <property type="entry name" value="Peptidase_S1A"/>
</dbReference>
<keyword evidence="5" id="KW-0645">Protease</keyword>
<dbReference type="InterPro" id="IPR043504">
    <property type="entry name" value="Peptidase_S1_PA_chymotrypsin"/>
</dbReference>
<feature type="domain" description="Peptidase S1" evidence="4">
    <location>
        <begin position="26"/>
        <end position="304"/>
    </location>
</feature>
<dbReference type="GO" id="GO:0006508">
    <property type="term" value="P:proteolysis"/>
    <property type="evidence" value="ECO:0007669"/>
    <property type="project" value="UniProtKB-KW"/>
</dbReference>
<dbReference type="InterPro" id="IPR001254">
    <property type="entry name" value="Trypsin_dom"/>
</dbReference>
<protein>
    <submittedName>
        <fullName evidence="5">Trypsin-like serine protease</fullName>
    </submittedName>
</protein>
<dbReference type="SMART" id="SM00020">
    <property type="entry name" value="Tryp_SPc"/>
    <property type="match status" value="1"/>
</dbReference>
<keyword evidence="3" id="KW-0732">Signal</keyword>
<evidence type="ECO:0000256" key="3">
    <source>
        <dbReference type="SAM" id="SignalP"/>
    </source>
</evidence>
<dbReference type="GO" id="GO:0004252">
    <property type="term" value="F:serine-type endopeptidase activity"/>
    <property type="evidence" value="ECO:0007669"/>
    <property type="project" value="InterPro"/>
</dbReference>
<dbReference type="PANTHER" id="PTHR24276">
    <property type="entry name" value="POLYSERASE-RELATED"/>
    <property type="match status" value="1"/>
</dbReference>
<organism evidence="5">
    <name type="scientific">Vibrio vulnificus</name>
    <dbReference type="NCBI Taxonomy" id="672"/>
    <lineage>
        <taxon>Bacteria</taxon>
        <taxon>Pseudomonadati</taxon>
        <taxon>Pseudomonadota</taxon>
        <taxon>Gammaproteobacteria</taxon>
        <taxon>Vibrionales</taxon>
        <taxon>Vibrionaceae</taxon>
        <taxon>Vibrio</taxon>
    </lineage>
</organism>
<dbReference type="Gene3D" id="2.40.10.10">
    <property type="entry name" value="Trypsin-like serine proteases"/>
    <property type="match status" value="2"/>
</dbReference>
<gene>
    <name evidence="5" type="ORF">I7730_18720</name>
</gene>
<evidence type="ECO:0000256" key="1">
    <source>
        <dbReference type="ARBA" id="ARBA00007664"/>
    </source>
</evidence>
<dbReference type="InterPro" id="IPR050430">
    <property type="entry name" value="Peptidase_S1"/>
</dbReference>
<feature type="signal peptide" evidence="3">
    <location>
        <begin position="1"/>
        <end position="25"/>
    </location>
</feature>
<dbReference type="SUPFAM" id="SSF50494">
    <property type="entry name" value="Trypsin-like serine proteases"/>
    <property type="match status" value="1"/>
</dbReference>
<name>A0A8H9TGY3_VIBVL</name>
<dbReference type="PANTHER" id="PTHR24276:SF98">
    <property type="entry name" value="FI18310P1-RELATED"/>
    <property type="match status" value="1"/>
</dbReference>
<comment type="caution">
    <text evidence="5">The sequence shown here is derived from an EMBL/GenBank/DDBJ whole genome shotgun (WGS) entry which is preliminary data.</text>
</comment>
<keyword evidence="5" id="KW-0378">Hydrolase</keyword>